<sequence length="87" mass="9564">MASEDREDIIRAKQAISPNGLENQSAEGHSGVSTEQPVGDLPDEKLPNQELTDKYMDGSDEPGENVRVMNPNRNPDNKPSIDKPAYD</sequence>
<feature type="compositionally biased region" description="Basic and acidic residues" evidence="1">
    <location>
        <begin position="42"/>
        <end position="57"/>
    </location>
</feature>
<evidence type="ECO:0000313" key="2">
    <source>
        <dbReference type="EMBL" id="QMW01528.1"/>
    </source>
</evidence>
<gene>
    <name evidence="2" type="ORF">H3H32_26740</name>
</gene>
<feature type="region of interest" description="Disordered" evidence="1">
    <location>
        <begin position="1"/>
        <end position="87"/>
    </location>
</feature>
<protein>
    <submittedName>
        <fullName evidence="2">Uncharacterized protein</fullName>
    </submittedName>
</protein>
<dbReference type="AlphaFoldDB" id="A0A7G5GRN6"/>
<organism evidence="2 3">
    <name type="scientific">Spirosoma foliorum</name>
    <dbReference type="NCBI Taxonomy" id="2710596"/>
    <lineage>
        <taxon>Bacteria</taxon>
        <taxon>Pseudomonadati</taxon>
        <taxon>Bacteroidota</taxon>
        <taxon>Cytophagia</taxon>
        <taxon>Cytophagales</taxon>
        <taxon>Cytophagaceae</taxon>
        <taxon>Spirosoma</taxon>
    </lineage>
</organism>
<dbReference type="KEGG" id="sfol:H3H32_26740"/>
<feature type="compositionally biased region" description="Polar residues" evidence="1">
    <location>
        <begin position="16"/>
        <end position="36"/>
    </location>
</feature>
<proteinExistence type="predicted"/>
<keyword evidence="3" id="KW-1185">Reference proteome</keyword>
<dbReference type="EMBL" id="CP059732">
    <property type="protein sequence ID" value="QMW01528.1"/>
    <property type="molecule type" value="Genomic_DNA"/>
</dbReference>
<reference evidence="2 3" key="1">
    <citation type="submission" date="2020-07" db="EMBL/GenBank/DDBJ databases">
        <title>Spirosoma foliorum sp. nov., isolated from the leaves on the Nejang mountain Korea, Republic of.</title>
        <authorList>
            <person name="Ho H."/>
            <person name="Lee Y.-J."/>
            <person name="Nurcahyanto D.-A."/>
            <person name="Kim S.-G."/>
        </authorList>
    </citation>
    <scope>NUCLEOTIDE SEQUENCE [LARGE SCALE GENOMIC DNA]</scope>
    <source>
        <strain evidence="2 3">PL0136</strain>
    </source>
</reference>
<name>A0A7G5GRN6_9BACT</name>
<evidence type="ECO:0000313" key="3">
    <source>
        <dbReference type="Proteomes" id="UP000515369"/>
    </source>
</evidence>
<dbReference type="RefSeq" id="WP_182458810.1">
    <property type="nucleotide sequence ID" value="NZ_CP059732.1"/>
</dbReference>
<evidence type="ECO:0000256" key="1">
    <source>
        <dbReference type="SAM" id="MobiDB-lite"/>
    </source>
</evidence>
<accession>A0A7G5GRN6</accession>
<feature type="compositionally biased region" description="Basic and acidic residues" evidence="1">
    <location>
        <begin position="75"/>
        <end position="87"/>
    </location>
</feature>
<dbReference type="Proteomes" id="UP000515369">
    <property type="component" value="Chromosome"/>
</dbReference>